<feature type="transmembrane region" description="Helical" evidence="11">
    <location>
        <begin position="252"/>
        <end position="273"/>
    </location>
</feature>
<dbReference type="GO" id="GO:0000009">
    <property type="term" value="F:alpha-1,6-mannosyltransferase activity"/>
    <property type="evidence" value="ECO:0007669"/>
    <property type="project" value="InterPro"/>
</dbReference>
<dbReference type="UniPathway" id="UPA00196"/>
<dbReference type="PANTHER" id="PTHR12468">
    <property type="entry name" value="GPI MANNOSYLTRANSFERASE 2"/>
    <property type="match status" value="1"/>
</dbReference>
<comment type="function">
    <text evidence="11">Mannosyltransferase involved in glycosylphosphatidylinositol-anchor biosynthesis.</text>
</comment>
<keyword evidence="7 11" id="KW-0812">Transmembrane</keyword>
<dbReference type="PANTHER" id="PTHR12468:SF2">
    <property type="entry name" value="GPI MANNOSYLTRANSFERASE 2"/>
    <property type="match status" value="1"/>
</dbReference>
<dbReference type="RefSeq" id="XP_033349054.1">
    <property type="nucleotide sequence ID" value="XM_033493163.1"/>
</dbReference>
<comment type="pathway">
    <text evidence="2 11">Glycolipid biosynthesis; glycosylphosphatidylinositol-anchor biosynthesis.</text>
</comment>
<keyword evidence="12" id="KW-1185">Reference proteome</keyword>
<evidence type="ECO:0000256" key="8">
    <source>
        <dbReference type="ARBA" id="ARBA00022824"/>
    </source>
</evidence>
<feature type="transmembrane region" description="Helical" evidence="11">
    <location>
        <begin position="89"/>
        <end position="106"/>
    </location>
</feature>
<evidence type="ECO:0000313" key="12">
    <source>
        <dbReference type="Proteomes" id="UP000504631"/>
    </source>
</evidence>
<dbReference type="EC" id="2.4.1.-" evidence="11"/>
<protein>
    <recommendedName>
        <fullName evidence="11">GPI mannosyltransferase 2</fullName>
        <ecNumber evidence="11">2.4.1.-</ecNumber>
    </recommendedName>
</protein>
<keyword evidence="6 11" id="KW-0808">Transferase</keyword>
<evidence type="ECO:0000256" key="4">
    <source>
        <dbReference type="ARBA" id="ARBA00022502"/>
    </source>
</evidence>
<proteinExistence type="inferred from homology"/>
<feature type="transmembrane region" description="Helical" evidence="11">
    <location>
        <begin position="393"/>
        <end position="413"/>
    </location>
</feature>
<feature type="transmembrane region" description="Helical" evidence="11">
    <location>
        <begin position="419"/>
        <end position="440"/>
    </location>
</feature>
<feature type="transmembrane region" description="Helical" evidence="11">
    <location>
        <begin position="12"/>
        <end position="34"/>
    </location>
</feature>
<accession>A0A6J3K8P9</accession>
<evidence type="ECO:0000256" key="1">
    <source>
        <dbReference type="ARBA" id="ARBA00004477"/>
    </source>
</evidence>
<evidence type="ECO:0000256" key="10">
    <source>
        <dbReference type="ARBA" id="ARBA00023136"/>
    </source>
</evidence>
<sequence>MCCNRMYEARRKVFWFAIISRIIVLSLQFFFNFICPDHNADAFKAPTDNSEQISLYDSIVTFLFSGLTRWDGEYFLHIAKYGYTYENTLAFYPLYPMLLRIISVPIRKIFFVLNVNSSILITAMLVNIICFVKSAVIFYDLSKAVLKSTSVAYKAAILYCINPATIFFSAVYSESLFAYLSYYSMLRSIKLDPYVSFPVGLSILTRSNGMVNIGFPIYYQLQNLLHTYTEKNVNFSLKTLCQFISKIGTLKIFCLMFNTIIISIIPFVLLQTYNYLMFCTPNLNLTFIPEHITNFSIVNNLVLPGNSNVEWCHSKIPMAYSYIQKRYWNIGFLNYYEIKQIPNFILAFPILYIMIRCIKEYFFEHKKYFYTLGFIKVIGNDVETERKKYPTEMLVFVIHGLFLTIFCILFVHIQVSTRLISSASPLIYWYCALSMCYLCPNNDNNLYDDKENVFSKWKVFFLTKKKYTLKDKLIFSYFIGYGVVGCFMFSNFLPWT</sequence>
<dbReference type="KEGG" id="bvk:117233147"/>
<dbReference type="GeneID" id="117233147"/>
<evidence type="ECO:0000313" key="14">
    <source>
        <dbReference type="RefSeq" id="XP_033349055.1"/>
    </source>
</evidence>
<dbReference type="GO" id="GO:0006506">
    <property type="term" value="P:GPI anchor biosynthetic process"/>
    <property type="evidence" value="ECO:0007669"/>
    <property type="project" value="UniProtKB-UniPathway"/>
</dbReference>
<dbReference type="Pfam" id="PF04188">
    <property type="entry name" value="Mannosyl_trans2"/>
    <property type="match status" value="1"/>
</dbReference>
<evidence type="ECO:0000256" key="5">
    <source>
        <dbReference type="ARBA" id="ARBA00022676"/>
    </source>
</evidence>
<feature type="transmembrane region" description="Helical" evidence="11">
    <location>
        <begin position="151"/>
        <end position="180"/>
    </location>
</feature>
<evidence type="ECO:0000256" key="3">
    <source>
        <dbReference type="ARBA" id="ARBA00008698"/>
    </source>
</evidence>
<dbReference type="GO" id="GO:0031501">
    <property type="term" value="C:mannosyltransferase complex"/>
    <property type="evidence" value="ECO:0007669"/>
    <property type="project" value="TreeGrafter"/>
</dbReference>
<reference evidence="13 14" key="1">
    <citation type="submission" date="2025-04" db="UniProtKB">
        <authorList>
            <consortium name="RefSeq"/>
        </authorList>
    </citation>
    <scope>IDENTIFICATION</scope>
    <source>
        <tissue evidence="13 14">Muscle</tissue>
    </source>
</reference>
<organism evidence="12 14">
    <name type="scientific">Bombus vosnesenskii</name>
    <dbReference type="NCBI Taxonomy" id="207650"/>
    <lineage>
        <taxon>Eukaryota</taxon>
        <taxon>Metazoa</taxon>
        <taxon>Ecdysozoa</taxon>
        <taxon>Arthropoda</taxon>
        <taxon>Hexapoda</taxon>
        <taxon>Insecta</taxon>
        <taxon>Pterygota</taxon>
        <taxon>Neoptera</taxon>
        <taxon>Endopterygota</taxon>
        <taxon>Hymenoptera</taxon>
        <taxon>Apocrita</taxon>
        <taxon>Aculeata</taxon>
        <taxon>Apoidea</taxon>
        <taxon>Anthophila</taxon>
        <taxon>Apidae</taxon>
        <taxon>Bombus</taxon>
        <taxon>Pyrobombus</taxon>
    </lineage>
</organism>
<comment type="subcellular location">
    <subcellularLocation>
        <location evidence="1 11">Endoplasmic reticulum membrane</location>
        <topology evidence="1 11">Multi-pass membrane protein</topology>
    </subcellularLocation>
</comment>
<dbReference type="RefSeq" id="XP_033349055.1">
    <property type="nucleotide sequence ID" value="XM_033493164.1"/>
</dbReference>
<keyword evidence="10 11" id="KW-0472">Membrane</keyword>
<keyword evidence="9 11" id="KW-1133">Transmembrane helix</keyword>
<keyword evidence="4 11" id="KW-0337">GPI-anchor biosynthesis</keyword>
<feature type="transmembrane region" description="Helical" evidence="11">
    <location>
        <begin position="118"/>
        <end position="139"/>
    </location>
</feature>
<evidence type="ECO:0000256" key="7">
    <source>
        <dbReference type="ARBA" id="ARBA00022692"/>
    </source>
</evidence>
<evidence type="ECO:0000313" key="13">
    <source>
        <dbReference type="RefSeq" id="XP_033349054.1"/>
    </source>
</evidence>
<dbReference type="GO" id="GO:0005789">
    <property type="term" value="C:endoplasmic reticulum membrane"/>
    <property type="evidence" value="ECO:0007669"/>
    <property type="project" value="UniProtKB-SubCell"/>
</dbReference>
<dbReference type="GO" id="GO:0004376">
    <property type="term" value="F:GPI mannosyltransferase activity"/>
    <property type="evidence" value="ECO:0007669"/>
    <property type="project" value="InterPro"/>
</dbReference>
<evidence type="ECO:0000256" key="11">
    <source>
        <dbReference type="RuleBase" id="RU363112"/>
    </source>
</evidence>
<evidence type="ECO:0000256" key="6">
    <source>
        <dbReference type="ARBA" id="ARBA00022679"/>
    </source>
</evidence>
<feature type="transmembrane region" description="Helical" evidence="11">
    <location>
        <begin position="341"/>
        <end position="358"/>
    </location>
</feature>
<evidence type="ECO:0000256" key="2">
    <source>
        <dbReference type="ARBA" id="ARBA00004687"/>
    </source>
</evidence>
<gene>
    <name evidence="13 14" type="primary">LOC117233147</name>
</gene>
<keyword evidence="5 11" id="KW-0328">Glycosyltransferase</keyword>
<keyword evidence="8 11" id="KW-0256">Endoplasmic reticulum</keyword>
<name>A0A6J3K8P9_9HYME</name>
<dbReference type="InterPro" id="IPR007315">
    <property type="entry name" value="PIG-V/Gpi18"/>
</dbReference>
<evidence type="ECO:0000256" key="9">
    <source>
        <dbReference type="ARBA" id="ARBA00022989"/>
    </source>
</evidence>
<dbReference type="AlphaFoldDB" id="A0A6J3K8P9"/>
<dbReference type="Proteomes" id="UP000504631">
    <property type="component" value="Unplaced"/>
</dbReference>
<comment type="similarity">
    <text evidence="3 11">Belongs to the PIGV family.</text>
</comment>
<feature type="transmembrane region" description="Helical" evidence="11">
    <location>
        <begin position="474"/>
        <end position="493"/>
    </location>
</feature>